<gene>
    <name evidence="2" type="ORF">FOY51_24425</name>
</gene>
<sequence>MNPTQQQVPPTAEPTWGAPQPPAPNAWSTKKTIAAAGVAAVIAAGGGAAIYAATSGGSNTMGGPGGGFGGPGGGRGMMMGGGATNSLHGEFVVSDGDGGYTTELTQTGTVTAISATSVTAQSADSYSHTYTISGNTSANSLAVGDTASIRATVTNGNATVTQINEGSAAGGGQQGGRQQGGTQQGGMQGGMQGGGMQGGQPPSLPGN</sequence>
<feature type="region of interest" description="Disordered" evidence="1">
    <location>
        <begin position="164"/>
        <end position="207"/>
    </location>
</feature>
<accession>A0A5A7S6Q0</accession>
<dbReference type="Proteomes" id="UP000322244">
    <property type="component" value="Unassembled WGS sequence"/>
</dbReference>
<dbReference type="RefSeq" id="WP_149432891.1">
    <property type="nucleotide sequence ID" value="NZ_VLNY01000019.1"/>
</dbReference>
<dbReference type="EMBL" id="VLNY01000019">
    <property type="protein sequence ID" value="KAA0018084.1"/>
    <property type="molecule type" value="Genomic_DNA"/>
</dbReference>
<feature type="compositionally biased region" description="Gly residues" evidence="1">
    <location>
        <begin position="168"/>
        <end position="198"/>
    </location>
</feature>
<organism evidence="2 3">
    <name type="scientific">Antrihabitans cavernicola</name>
    <dbReference type="NCBI Taxonomy" id="2495913"/>
    <lineage>
        <taxon>Bacteria</taxon>
        <taxon>Bacillati</taxon>
        <taxon>Actinomycetota</taxon>
        <taxon>Actinomycetes</taxon>
        <taxon>Mycobacteriales</taxon>
        <taxon>Nocardiaceae</taxon>
        <taxon>Antrihabitans</taxon>
    </lineage>
</organism>
<evidence type="ECO:0000256" key="1">
    <source>
        <dbReference type="SAM" id="MobiDB-lite"/>
    </source>
</evidence>
<dbReference type="OrthoDB" id="3401874at2"/>
<name>A0A5A7S6Q0_9NOCA</name>
<reference evidence="2 3" key="1">
    <citation type="submission" date="2019-07" db="EMBL/GenBank/DDBJ databases">
        <title>Rhodococcus cavernicolus sp. nov., isolated from a cave.</title>
        <authorList>
            <person name="Lee S.D."/>
        </authorList>
    </citation>
    <scope>NUCLEOTIDE SEQUENCE [LARGE SCALE GENOMIC DNA]</scope>
    <source>
        <strain evidence="2 3">C1-24</strain>
    </source>
</reference>
<protein>
    <recommendedName>
        <fullName evidence="4">DUF5666 domain-containing protein</fullName>
    </recommendedName>
</protein>
<dbReference type="AlphaFoldDB" id="A0A5A7S6Q0"/>
<feature type="region of interest" description="Disordered" evidence="1">
    <location>
        <begin position="1"/>
        <end position="27"/>
    </location>
</feature>
<evidence type="ECO:0008006" key="4">
    <source>
        <dbReference type="Google" id="ProtNLM"/>
    </source>
</evidence>
<proteinExistence type="predicted"/>
<comment type="caution">
    <text evidence="2">The sequence shown here is derived from an EMBL/GenBank/DDBJ whole genome shotgun (WGS) entry which is preliminary data.</text>
</comment>
<evidence type="ECO:0000313" key="3">
    <source>
        <dbReference type="Proteomes" id="UP000322244"/>
    </source>
</evidence>
<keyword evidence="3" id="KW-1185">Reference proteome</keyword>
<evidence type="ECO:0000313" key="2">
    <source>
        <dbReference type="EMBL" id="KAA0018084.1"/>
    </source>
</evidence>